<dbReference type="SUPFAM" id="SSF48264">
    <property type="entry name" value="Cytochrome P450"/>
    <property type="match status" value="1"/>
</dbReference>
<organism evidence="6 7">
    <name type="scientific">Panicum virgatum</name>
    <name type="common">Blackwell switchgrass</name>
    <dbReference type="NCBI Taxonomy" id="38727"/>
    <lineage>
        <taxon>Eukaryota</taxon>
        <taxon>Viridiplantae</taxon>
        <taxon>Streptophyta</taxon>
        <taxon>Embryophyta</taxon>
        <taxon>Tracheophyta</taxon>
        <taxon>Spermatophyta</taxon>
        <taxon>Magnoliopsida</taxon>
        <taxon>Liliopsida</taxon>
        <taxon>Poales</taxon>
        <taxon>Poaceae</taxon>
        <taxon>PACMAD clade</taxon>
        <taxon>Panicoideae</taxon>
        <taxon>Panicodae</taxon>
        <taxon>Paniceae</taxon>
        <taxon>Panicinae</taxon>
        <taxon>Panicum</taxon>
        <taxon>Panicum sect. Hiantes</taxon>
    </lineage>
</organism>
<dbReference type="Pfam" id="PF00067">
    <property type="entry name" value="p450"/>
    <property type="match status" value="1"/>
</dbReference>
<reference evidence="6" key="1">
    <citation type="submission" date="2020-05" db="EMBL/GenBank/DDBJ databases">
        <title>WGS assembly of Panicum virgatum.</title>
        <authorList>
            <person name="Lovell J.T."/>
            <person name="Jenkins J."/>
            <person name="Shu S."/>
            <person name="Juenger T.E."/>
            <person name="Schmutz J."/>
        </authorList>
    </citation>
    <scope>NUCLEOTIDE SEQUENCE</scope>
    <source>
        <strain evidence="6">AP13</strain>
    </source>
</reference>
<evidence type="ECO:0000256" key="4">
    <source>
        <dbReference type="ARBA" id="ARBA00023004"/>
    </source>
</evidence>
<comment type="caution">
    <text evidence="6">The sequence shown here is derived from an EMBL/GenBank/DDBJ whole genome shotgun (WGS) entry which is preliminary data.</text>
</comment>
<dbReference type="Gene3D" id="1.10.630.10">
    <property type="entry name" value="Cytochrome P450"/>
    <property type="match status" value="1"/>
</dbReference>
<proteinExistence type="inferred from homology"/>
<evidence type="ECO:0000256" key="5">
    <source>
        <dbReference type="SAM" id="MobiDB-lite"/>
    </source>
</evidence>
<dbReference type="InterPro" id="IPR036396">
    <property type="entry name" value="Cyt_P450_sf"/>
</dbReference>
<dbReference type="EMBL" id="CM029045">
    <property type="protein sequence ID" value="KAG2601389.1"/>
    <property type="molecule type" value="Genomic_DNA"/>
</dbReference>
<evidence type="ECO:0000256" key="3">
    <source>
        <dbReference type="ARBA" id="ARBA00023002"/>
    </source>
</evidence>
<comment type="similarity">
    <text evidence="1">Belongs to the cytochrome P450 family.</text>
</comment>
<gene>
    <name evidence="6" type="ORF">PVAP13_5KG588900</name>
</gene>
<dbReference type="PANTHER" id="PTHR24296">
    <property type="entry name" value="CYTOCHROME P450"/>
    <property type="match status" value="1"/>
</dbReference>
<dbReference type="InterPro" id="IPR001128">
    <property type="entry name" value="Cyt_P450"/>
</dbReference>
<keyword evidence="2" id="KW-0479">Metal-binding</keyword>
<keyword evidence="3" id="KW-0560">Oxidoreductase</keyword>
<dbReference type="GO" id="GO:0020037">
    <property type="term" value="F:heme binding"/>
    <property type="evidence" value="ECO:0007669"/>
    <property type="project" value="InterPro"/>
</dbReference>
<name>A0A8T0SZ78_PANVG</name>
<feature type="region of interest" description="Disordered" evidence="5">
    <location>
        <begin position="330"/>
        <end position="358"/>
    </location>
</feature>
<dbReference type="GO" id="GO:0005506">
    <property type="term" value="F:iron ion binding"/>
    <property type="evidence" value="ECO:0007669"/>
    <property type="project" value="InterPro"/>
</dbReference>
<dbReference type="Proteomes" id="UP000823388">
    <property type="component" value="Chromosome 5K"/>
</dbReference>
<dbReference type="AlphaFoldDB" id="A0A8T0SZ78"/>
<sequence length="358" mass="40680">MTRGELIELTGRYIKRAILGRESPAPLASRSQIQIGMELSLTSPLALQLLLLLPLLPLICSLLRRDPKKQPRAHGLKAYPLLGTLPHFVKNQHRFLDWCTDVIKREPTHTISFKELGFTGGAITANPANVEHILKTNFANYPKGEVTVSMIEDFLGRGIFNSDGEQWLWQRKAASYEFSKRSLRSFVVDAVRFEVVERLLPLLDRARRDGRTLDVQDVLERFAFDNICRVAFDEDPVCLAEESMAAPQSAEFMRAFNDAQSAVTARFMSPFKSLWRLKRLLGMESERRMCEALRTIHGYADRIVRERRERGDATGLAGRDDFLSRFAASGEHSDESLRDGGTWSPTSSSRGATRRRRR</sequence>
<keyword evidence="4" id="KW-0408">Iron</keyword>
<dbReference type="GO" id="GO:0016705">
    <property type="term" value="F:oxidoreductase activity, acting on paired donors, with incorporation or reduction of molecular oxygen"/>
    <property type="evidence" value="ECO:0007669"/>
    <property type="project" value="InterPro"/>
</dbReference>
<evidence type="ECO:0000256" key="1">
    <source>
        <dbReference type="ARBA" id="ARBA00010617"/>
    </source>
</evidence>
<evidence type="ECO:0000313" key="6">
    <source>
        <dbReference type="EMBL" id="KAG2601389.1"/>
    </source>
</evidence>
<keyword evidence="7" id="KW-1185">Reference proteome</keyword>
<dbReference type="GO" id="GO:0004497">
    <property type="term" value="F:monooxygenase activity"/>
    <property type="evidence" value="ECO:0007669"/>
    <property type="project" value="InterPro"/>
</dbReference>
<evidence type="ECO:0000256" key="2">
    <source>
        <dbReference type="ARBA" id="ARBA00022723"/>
    </source>
</evidence>
<evidence type="ECO:0000313" key="7">
    <source>
        <dbReference type="Proteomes" id="UP000823388"/>
    </source>
</evidence>
<accession>A0A8T0SZ78</accession>
<protein>
    <submittedName>
        <fullName evidence="6">Uncharacterized protein</fullName>
    </submittedName>
</protein>